<evidence type="ECO:0000313" key="5">
    <source>
        <dbReference type="Proteomes" id="UP000295711"/>
    </source>
</evidence>
<comment type="similarity">
    <text evidence="1">Belongs to the GppA/Ppx family.</text>
</comment>
<dbReference type="InterPro" id="IPR003607">
    <property type="entry name" value="HD/PDEase_dom"/>
</dbReference>
<dbReference type="PANTHER" id="PTHR30005:SF0">
    <property type="entry name" value="RETROGRADE REGULATION PROTEIN 2"/>
    <property type="match status" value="1"/>
</dbReference>
<dbReference type="InterPro" id="IPR003695">
    <property type="entry name" value="Ppx_GppA_N"/>
</dbReference>
<dbReference type="Gene3D" id="3.30.420.40">
    <property type="match status" value="1"/>
</dbReference>
<dbReference type="PANTHER" id="PTHR30005">
    <property type="entry name" value="EXOPOLYPHOSPHATASE"/>
    <property type="match status" value="1"/>
</dbReference>
<dbReference type="AlphaFoldDB" id="A0A4R2LCF3"/>
<dbReference type="InterPro" id="IPR050273">
    <property type="entry name" value="GppA/Ppx_hydrolase"/>
</dbReference>
<dbReference type="EMBL" id="SLXA01000013">
    <property type="protein sequence ID" value="TCO83242.1"/>
    <property type="molecule type" value="Genomic_DNA"/>
</dbReference>
<dbReference type="RefSeq" id="WP_132093241.1">
    <property type="nucleotide sequence ID" value="NZ_JANKAQ010000014.1"/>
</dbReference>
<reference evidence="4 5" key="1">
    <citation type="submission" date="2019-03" db="EMBL/GenBank/DDBJ databases">
        <title>Genomic Encyclopedia of Type Strains, Phase IV (KMG-IV): sequencing the most valuable type-strain genomes for metagenomic binning, comparative biology and taxonomic classification.</title>
        <authorList>
            <person name="Goeker M."/>
        </authorList>
    </citation>
    <scope>NUCLEOTIDE SEQUENCE [LARGE SCALE GENOMIC DNA]</scope>
    <source>
        <strain evidence="4 5">DSM 28559</strain>
    </source>
</reference>
<name>A0A4R2LCF3_9FIRM</name>
<dbReference type="CDD" id="cd00077">
    <property type="entry name" value="HDc"/>
    <property type="match status" value="1"/>
</dbReference>
<feature type="domain" description="Ppx/GppA phosphatase C-terminal" evidence="3">
    <location>
        <begin position="326"/>
        <end position="473"/>
    </location>
</feature>
<evidence type="ECO:0000259" key="3">
    <source>
        <dbReference type="Pfam" id="PF21447"/>
    </source>
</evidence>
<dbReference type="SUPFAM" id="SSF53067">
    <property type="entry name" value="Actin-like ATPase domain"/>
    <property type="match status" value="2"/>
</dbReference>
<dbReference type="Gene3D" id="1.10.3210.10">
    <property type="entry name" value="Hypothetical protein af1432"/>
    <property type="match status" value="1"/>
</dbReference>
<organism evidence="4 5">
    <name type="scientific">Frisingicoccus caecimuris</name>
    <dbReference type="NCBI Taxonomy" id="1796636"/>
    <lineage>
        <taxon>Bacteria</taxon>
        <taxon>Bacillati</taxon>
        <taxon>Bacillota</taxon>
        <taxon>Clostridia</taxon>
        <taxon>Lachnospirales</taxon>
        <taxon>Lachnospiraceae</taxon>
        <taxon>Frisingicoccus</taxon>
    </lineage>
</organism>
<evidence type="ECO:0000259" key="2">
    <source>
        <dbReference type="Pfam" id="PF02541"/>
    </source>
</evidence>
<dbReference type="GO" id="GO:0016462">
    <property type="term" value="F:pyrophosphatase activity"/>
    <property type="evidence" value="ECO:0007669"/>
    <property type="project" value="TreeGrafter"/>
</dbReference>
<dbReference type="Gene3D" id="3.30.420.150">
    <property type="entry name" value="Exopolyphosphatase. Domain 2"/>
    <property type="match status" value="1"/>
</dbReference>
<dbReference type="Pfam" id="PF21447">
    <property type="entry name" value="Ppx-GppA_III"/>
    <property type="match status" value="1"/>
</dbReference>
<sequence>MPIQMLAAIDVGSSEVAMKIYQFSKRTGIQEVEYVRSIVELGADTYNTGIISYDTARELCGVLGGFVEKLKEYRIEKYVAYAGSAMREAVNRDLVLDQIRLETGLNVQIIGNAQQRFLVLQSLAGTMRQFEALTKEGMAVVDLSSGSLQVSVYAEGVLQITQNLKLGSLRIREILADIEQQTTSFVRVMEDYIGNELRTLQRLVIRDYRVKHVIVLGEEIATLLNAVNASKNRESFTASQFEKFYIKLMRSREEDISKKYNIPYETATVLKPSMIIFKNLVEMLGGEVVWASNVGLCDGILADYVRSNHMAKNTRDFTEDIISVTRQVAKHYESDMDHTQNVEQLSMAIFDSIRKFSGLTQRDRLLLQVSGILHDCGKYVNMMHGTDNTYYLVLNTEIIGLSEAEKRIVANVIRFNSNGEVPEYAEVSGEMDHMDYVRMLKMAAILRLANGMDRSHLQRIQDVRVSVKDNELKIMANTIYDITLEQGMMESRAHFFEQIYGLRPILRQKRRG</sequence>
<dbReference type="SUPFAM" id="SSF109604">
    <property type="entry name" value="HD-domain/PDEase-like"/>
    <property type="match status" value="1"/>
</dbReference>
<accession>A0A4R2LCF3</accession>
<proteinExistence type="inferred from homology"/>
<comment type="caution">
    <text evidence="4">The sequence shown here is derived from an EMBL/GenBank/DDBJ whole genome shotgun (WGS) entry which is preliminary data.</text>
</comment>
<dbReference type="InterPro" id="IPR043129">
    <property type="entry name" value="ATPase_NBD"/>
</dbReference>
<protein>
    <submittedName>
        <fullName evidence="4">Exopolyphosphatase/guanosine-5'-triphosphate, 3'-diphosphate pyrophosphatase</fullName>
    </submittedName>
</protein>
<dbReference type="CDD" id="cd24006">
    <property type="entry name" value="ASKHA_NBD_PPX_GppA"/>
    <property type="match status" value="1"/>
</dbReference>
<feature type="domain" description="Ppx/GppA phosphatase N-terminal" evidence="2">
    <location>
        <begin position="29"/>
        <end position="305"/>
    </location>
</feature>
<evidence type="ECO:0000313" key="4">
    <source>
        <dbReference type="EMBL" id="TCO83242.1"/>
    </source>
</evidence>
<dbReference type="InterPro" id="IPR048950">
    <property type="entry name" value="Ppx_GppA_C"/>
</dbReference>
<dbReference type="OrthoDB" id="9814545at2"/>
<dbReference type="Pfam" id="PF02541">
    <property type="entry name" value="Ppx-GppA"/>
    <property type="match status" value="1"/>
</dbReference>
<dbReference type="Proteomes" id="UP000295711">
    <property type="component" value="Unassembled WGS sequence"/>
</dbReference>
<evidence type="ECO:0000256" key="1">
    <source>
        <dbReference type="ARBA" id="ARBA00007125"/>
    </source>
</evidence>
<gene>
    <name evidence="4" type="ORF">EV212_11328</name>
</gene>
<keyword evidence="5" id="KW-1185">Reference proteome</keyword>